<gene>
    <name evidence="5" type="ORF">ACF1HC_11100</name>
</gene>
<name>A0ABW6YTJ6_9ACTN</name>
<feature type="region of interest" description="Disordered" evidence="3">
    <location>
        <begin position="274"/>
        <end position="369"/>
    </location>
</feature>
<sequence length="369" mass="41079">MTKTKKHAENTCLLVYQCRLPLSTRTVNHLADLLRRHLKVIRSRWRILPPGKIAVIVLAVLRHDQRLADMAGGDDVSESTVRRWRDELIALLTAQAPRLDRALTKVAKQGGEVVLIDGTLLATQRRTGKADRRSYSGKHHHHGLHFLALTDERGQLIWISAARPGRTHDNTAARHDHILAHLRAAGLGTLADLGFRGLDNDVLDPVVVTGFHASRTHKLTPLQKTANRVLAVGHAPVEHGSAHLKNWRILTKLRTDPARATHLLRALLVLTNPKSTADRRSTPQTAARDQREDPDNRSHQPFDLRLQVGGGLLRPFHPRRHSRRHPAPGRGVHVGRLPPGGARGRHRDGADHRRPGRGRGRGVAQARAR</sequence>
<evidence type="ECO:0000256" key="1">
    <source>
        <dbReference type="ARBA" id="ARBA00001968"/>
    </source>
</evidence>
<evidence type="ECO:0000256" key="3">
    <source>
        <dbReference type="SAM" id="MobiDB-lite"/>
    </source>
</evidence>
<feature type="domain" description="DDE Tnp4" evidence="4">
    <location>
        <begin position="116"/>
        <end position="272"/>
    </location>
</feature>
<comment type="cofactor">
    <cofactor evidence="1">
        <name>a divalent metal cation</name>
        <dbReference type="ChEBI" id="CHEBI:60240"/>
    </cofactor>
</comment>
<keyword evidence="6" id="KW-1185">Reference proteome</keyword>
<evidence type="ECO:0000259" key="4">
    <source>
        <dbReference type="Pfam" id="PF13359"/>
    </source>
</evidence>
<accession>A0ABW6YTJ6</accession>
<evidence type="ECO:0000256" key="2">
    <source>
        <dbReference type="ARBA" id="ARBA00022723"/>
    </source>
</evidence>
<keyword evidence="2" id="KW-0479">Metal-binding</keyword>
<dbReference type="InterPro" id="IPR027806">
    <property type="entry name" value="HARBI1_dom"/>
</dbReference>
<evidence type="ECO:0000313" key="5">
    <source>
        <dbReference type="EMBL" id="MFF9882140.1"/>
    </source>
</evidence>
<feature type="compositionally biased region" description="Basic and acidic residues" evidence="3">
    <location>
        <begin position="288"/>
        <end position="302"/>
    </location>
</feature>
<organism evidence="5 6">
    <name type="scientific">Streptomyces eurythermus</name>
    <dbReference type="NCBI Taxonomy" id="42237"/>
    <lineage>
        <taxon>Bacteria</taxon>
        <taxon>Bacillati</taxon>
        <taxon>Actinomycetota</taxon>
        <taxon>Actinomycetes</taxon>
        <taxon>Kitasatosporales</taxon>
        <taxon>Streptomycetaceae</taxon>
        <taxon>Streptomyces</taxon>
    </lineage>
</organism>
<protein>
    <submittedName>
        <fullName evidence="5">Transposase family protein</fullName>
    </submittedName>
</protein>
<feature type="compositionally biased region" description="Basic residues" evidence="3">
    <location>
        <begin position="316"/>
        <end position="327"/>
    </location>
</feature>
<comment type="caution">
    <text evidence="5">The sequence shown here is derived from an EMBL/GenBank/DDBJ whole genome shotgun (WGS) entry which is preliminary data.</text>
</comment>
<reference evidence="5 6" key="1">
    <citation type="submission" date="2024-10" db="EMBL/GenBank/DDBJ databases">
        <title>The Natural Products Discovery Center: Release of the First 8490 Sequenced Strains for Exploring Actinobacteria Biosynthetic Diversity.</title>
        <authorList>
            <person name="Kalkreuter E."/>
            <person name="Kautsar S.A."/>
            <person name="Yang D."/>
            <person name="Bader C.D."/>
            <person name="Teijaro C.N."/>
            <person name="Fluegel L."/>
            <person name="Davis C.M."/>
            <person name="Simpson J.R."/>
            <person name="Lauterbach L."/>
            <person name="Steele A.D."/>
            <person name="Gui C."/>
            <person name="Meng S."/>
            <person name="Li G."/>
            <person name="Viehrig K."/>
            <person name="Ye F."/>
            <person name="Su P."/>
            <person name="Kiefer A.F."/>
            <person name="Nichols A."/>
            <person name="Cepeda A.J."/>
            <person name="Yan W."/>
            <person name="Fan B."/>
            <person name="Jiang Y."/>
            <person name="Adhikari A."/>
            <person name="Zheng C.-J."/>
            <person name="Schuster L."/>
            <person name="Cowan T.M."/>
            <person name="Smanski M.J."/>
            <person name="Chevrette M.G."/>
            <person name="De Carvalho L.P.S."/>
            <person name="Shen B."/>
        </authorList>
    </citation>
    <scope>NUCLEOTIDE SEQUENCE [LARGE SCALE GENOMIC DNA]</scope>
    <source>
        <strain evidence="5 6">NPDC013366</strain>
    </source>
</reference>
<dbReference type="Pfam" id="PF13359">
    <property type="entry name" value="DDE_Tnp_4"/>
    <property type="match status" value="1"/>
</dbReference>
<evidence type="ECO:0000313" key="6">
    <source>
        <dbReference type="Proteomes" id="UP001603418"/>
    </source>
</evidence>
<proteinExistence type="predicted"/>
<dbReference type="EMBL" id="JBICBM010000004">
    <property type="protein sequence ID" value="MFF9882140.1"/>
    <property type="molecule type" value="Genomic_DNA"/>
</dbReference>
<dbReference type="Proteomes" id="UP001603418">
    <property type="component" value="Unassembled WGS sequence"/>
</dbReference>
<dbReference type="RefSeq" id="WP_244405348.1">
    <property type="nucleotide sequence ID" value="NZ_JBFACJ010000027.1"/>
</dbReference>